<name>A0A2H3DIL3_ARMGA</name>
<keyword evidence="3" id="KW-1185">Reference proteome</keyword>
<reference evidence="3" key="1">
    <citation type="journal article" date="2017" name="Nat. Ecol. Evol.">
        <title>Genome expansion and lineage-specific genetic innovations in the forest pathogenic fungi Armillaria.</title>
        <authorList>
            <person name="Sipos G."/>
            <person name="Prasanna A.N."/>
            <person name="Walter M.C."/>
            <person name="O'Connor E."/>
            <person name="Balint B."/>
            <person name="Krizsan K."/>
            <person name="Kiss B."/>
            <person name="Hess J."/>
            <person name="Varga T."/>
            <person name="Slot J."/>
            <person name="Riley R."/>
            <person name="Boka B."/>
            <person name="Rigling D."/>
            <person name="Barry K."/>
            <person name="Lee J."/>
            <person name="Mihaltcheva S."/>
            <person name="LaButti K."/>
            <person name="Lipzen A."/>
            <person name="Waldron R."/>
            <person name="Moloney N.M."/>
            <person name="Sperisen C."/>
            <person name="Kredics L."/>
            <person name="Vagvoelgyi C."/>
            <person name="Patrignani A."/>
            <person name="Fitzpatrick D."/>
            <person name="Nagy I."/>
            <person name="Doyle S."/>
            <person name="Anderson J.B."/>
            <person name="Grigoriev I.V."/>
            <person name="Gueldener U."/>
            <person name="Muensterkoetter M."/>
            <person name="Nagy L.G."/>
        </authorList>
    </citation>
    <scope>NUCLEOTIDE SEQUENCE [LARGE SCALE GENOMIC DNA]</scope>
    <source>
        <strain evidence="3">Ar21-2</strain>
    </source>
</reference>
<dbReference type="Proteomes" id="UP000217790">
    <property type="component" value="Unassembled WGS sequence"/>
</dbReference>
<gene>
    <name evidence="2" type="ORF">ARMGADRAFT_463633</name>
</gene>
<evidence type="ECO:0000313" key="3">
    <source>
        <dbReference type="Proteomes" id="UP000217790"/>
    </source>
</evidence>
<keyword evidence="1" id="KW-0812">Transmembrane</keyword>
<keyword evidence="1" id="KW-1133">Transmembrane helix</keyword>
<organism evidence="2 3">
    <name type="scientific">Armillaria gallica</name>
    <name type="common">Bulbous honey fungus</name>
    <name type="synonym">Armillaria bulbosa</name>
    <dbReference type="NCBI Taxonomy" id="47427"/>
    <lineage>
        <taxon>Eukaryota</taxon>
        <taxon>Fungi</taxon>
        <taxon>Dikarya</taxon>
        <taxon>Basidiomycota</taxon>
        <taxon>Agaricomycotina</taxon>
        <taxon>Agaricomycetes</taxon>
        <taxon>Agaricomycetidae</taxon>
        <taxon>Agaricales</taxon>
        <taxon>Marasmiineae</taxon>
        <taxon>Physalacriaceae</taxon>
        <taxon>Armillaria</taxon>
    </lineage>
</organism>
<protein>
    <submittedName>
        <fullName evidence="2">Uncharacterized protein</fullName>
    </submittedName>
</protein>
<evidence type="ECO:0000256" key="1">
    <source>
        <dbReference type="SAM" id="Phobius"/>
    </source>
</evidence>
<evidence type="ECO:0000313" key="2">
    <source>
        <dbReference type="EMBL" id="PBK87286.1"/>
    </source>
</evidence>
<dbReference type="EMBL" id="KZ293679">
    <property type="protein sequence ID" value="PBK87286.1"/>
    <property type="molecule type" value="Genomic_DNA"/>
</dbReference>
<feature type="transmembrane region" description="Helical" evidence="1">
    <location>
        <begin position="104"/>
        <end position="124"/>
    </location>
</feature>
<proteinExistence type="predicted"/>
<dbReference type="AlphaFoldDB" id="A0A2H3DIL3"/>
<accession>A0A2H3DIL3</accession>
<sequence length="132" mass="15146">MKTLRMTSKLLPRLPISTRALTTMTFPSGSVRENVLPEKLSNSPISIFFHLYLRVNLLPLSECTPLHRWREPCKCSKLFHGDMCVLILSSSLFFAVWACPSPTVTVLFVLFTLCGLLYSMYNAFRSFRYTTE</sequence>
<feature type="transmembrane region" description="Helical" evidence="1">
    <location>
        <begin position="78"/>
        <end position="98"/>
    </location>
</feature>
<dbReference type="InParanoid" id="A0A2H3DIL3"/>
<keyword evidence="1" id="KW-0472">Membrane</keyword>